<proteinExistence type="predicted"/>
<gene>
    <name evidence="2" type="ORF">NATSA_09935</name>
</gene>
<dbReference type="GO" id="GO:0005524">
    <property type="term" value="F:ATP binding"/>
    <property type="evidence" value="ECO:0007669"/>
    <property type="project" value="InterPro"/>
</dbReference>
<dbReference type="Pfam" id="PF01624">
    <property type="entry name" value="MutS_I"/>
    <property type="match status" value="1"/>
</dbReference>
<evidence type="ECO:0000313" key="2">
    <source>
        <dbReference type="EMBL" id="MBP3192981.1"/>
    </source>
</evidence>
<dbReference type="Proteomes" id="UP000673975">
    <property type="component" value="Unassembled WGS sequence"/>
</dbReference>
<dbReference type="GO" id="GO:0030983">
    <property type="term" value="F:mismatched DNA binding"/>
    <property type="evidence" value="ECO:0007669"/>
    <property type="project" value="InterPro"/>
</dbReference>
<dbReference type="GO" id="GO:0006298">
    <property type="term" value="P:mismatch repair"/>
    <property type="evidence" value="ECO:0007669"/>
    <property type="project" value="InterPro"/>
</dbReference>
<feature type="domain" description="DNA mismatch repair protein MutS-like N-terminal" evidence="1">
    <location>
        <begin position="33"/>
        <end position="92"/>
    </location>
</feature>
<protein>
    <recommendedName>
        <fullName evidence="1">DNA mismatch repair protein MutS-like N-terminal domain-containing protein</fullName>
    </recommendedName>
</protein>
<reference evidence="2" key="1">
    <citation type="submission" date="2021-02" db="EMBL/GenBank/DDBJ databases">
        <title>Natronogracilivirga saccharolytica gen. nov. sp. nov. a new anaerobic, haloalkiliphilic carbohydrate-fermenting bacterium from soda lake and proposing of Cyclonatronumiaceae fam. nov. in the phylum Balneolaeota.</title>
        <authorList>
            <person name="Zhilina T.N."/>
            <person name="Sorokin D.Y."/>
            <person name="Zavarzina D.G."/>
            <person name="Toshchakov S.V."/>
            <person name="Kublanov I.V."/>
        </authorList>
    </citation>
    <scope>NUCLEOTIDE SEQUENCE</scope>
    <source>
        <strain evidence="2">Z-1702</strain>
    </source>
</reference>
<dbReference type="SUPFAM" id="SSF55271">
    <property type="entry name" value="DNA repair protein MutS, domain I"/>
    <property type="match status" value="1"/>
</dbReference>
<dbReference type="Gene3D" id="3.40.1170.10">
    <property type="entry name" value="DNA repair protein MutS, domain I"/>
    <property type="match status" value="1"/>
</dbReference>
<organism evidence="2 3">
    <name type="scientific">Natronogracilivirga saccharolytica</name>
    <dbReference type="NCBI Taxonomy" id="2812953"/>
    <lineage>
        <taxon>Bacteria</taxon>
        <taxon>Pseudomonadati</taxon>
        <taxon>Balneolota</taxon>
        <taxon>Balneolia</taxon>
        <taxon>Balneolales</taxon>
        <taxon>Cyclonatronaceae</taxon>
        <taxon>Natronogracilivirga</taxon>
    </lineage>
</organism>
<evidence type="ECO:0000313" key="3">
    <source>
        <dbReference type="Proteomes" id="UP000673975"/>
    </source>
</evidence>
<keyword evidence="3" id="KW-1185">Reference proteome</keyword>
<dbReference type="AlphaFoldDB" id="A0A8J7UTV9"/>
<evidence type="ECO:0000259" key="1">
    <source>
        <dbReference type="Pfam" id="PF01624"/>
    </source>
</evidence>
<name>A0A8J7UTV9_9BACT</name>
<dbReference type="InterPro" id="IPR016151">
    <property type="entry name" value="DNA_mismatch_repair_MutS_N"/>
</dbReference>
<comment type="caution">
    <text evidence="2">The sequence shown here is derived from an EMBL/GenBank/DDBJ whole genome shotgun (WGS) entry which is preliminary data.</text>
</comment>
<accession>A0A8J7UTV9</accession>
<sequence>MTLCLTVPQDGQAHQTRVSGSDFYEKMTTAEKIKQSACPGTFTLYKEGMFYKCYNEDAMVFSQHIKAYHISVKHVKNTGSDVLSLGFPESEVTRGKLPLDHISEALGAGNYSVEEKQVVFRLKEDMKQDYAGWCKNHSVREKPGPDDVPSSPSSGKIRALLSDIKTFDLANSTPMQGLQFIQELKQKVQNMQ</sequence>
<dbReference type="InterPro" id="IPR007695">
    <property type="entry name" value="DNA_mismatch_repair_MutS-lik_N"/>
</dbReference>
<dbReference type="EMBL" id="JAFIDN010000007">
    <property type="protein sequence ID" value="MBP3192981.1"/>
    <property type="molecule type" value="Genomic_DNA"/>
</dbReference>